<protein>
    <submittedName>
        <fullName evidence="1">Uncharacterized protein</fullName>
    </submittedName>
</protein>
<gene>
    <name evidence="1" type="ORF">LCGC14_2505610</name>
</gene>
<evidence type="ECO:0000313" key="1">
    <source>
        <dbReference type="EMBL" id="KKL15435.1"/>
    </source>
</evidence>
<dbReference type="EMBL" id="LAZR01040065">
    <property type="protein sequence ID" value="KKL15435.1"/>
    <property type="molecule type" value="Genomic_DNA"/>
</dbReference>
<dbReference type="AlphaFoldDB" id="A0A0F9B1B1"/>
<organism evidence="1">
    <name type="scientific">marine sediment metagenome</name>
    <dbReference type="NCBI Taxonomy" id="412755"/>
    <lineage>
        <taxon>unclassified sequences</taxon>
        <taxon>metagenomes</taxon>
        <taxon>ecological metagenomes</taxon>
    </lineage>
</organism>
<reference evidence="1" key="1">
    <citation type="journal article" date="2015" name="Nature">
        <title>Complex archaea that bridge the gap between prokaryotes and eukaryotes.</title>
        <authorList>
            <person name="Spang A."/>
            <person name="Saw J.H."/>
            <person name="Jorgensen S.L."/>
            <person name="Zaremba-Niedzwiedzka K."/>
            <person name="Martijn J."/>
            <person name="Lind A.E."/>
            <person name="van Eijk R."/>
            <person name="Schleper C."/>
            <person name="Guy L."/>
            <person name="Ettema T.J."/>
        </authorList>
    </citation>
    <scope>NUCLEOTIDE SEQUENCE</scope>
</reference>
<sequence>MRNWTVVLVSVGMLIGGIGAEAAIFNGAADNQIDSLGYYYVITGGKFVNGQTVTGKKDTGGSMAFVLDDRLE</sequence>
<proteinExistence type="predicted"/>
<comment type="caution">
    <text evidence="1">The sequence shown here is derived from an EMBL/GenBank/DDBJ whole genome shotgun (WGS) entry which is preliminary data.</text>
</comment>
<name>A0A0F9B1B1_9ZZZZ</name>
<accession>A0A0F9B1B1</accession>